<feature type="compositionally biased region" description="Basic residues" evidence="1">
    <location>
        <begin position="9"/>
        <end position="21"/>
    </location>
</feature>
<sequence length="37" mass="4149">MKGNDGGKRQRGYHGKLKRGRGTINDPVVLPRGRLLF</sequence>
<dbReference type="AlphaFoldDB" id="A0A2T5IAR3"/>
<gene>
    <name evidence="2" type="ORF">C8R28_103530</name>
</gene>
<name>A0A2T5IAR3_9PROT</name>
<organism evidence="2 3">
    <name type="scientific">Nitrosomonas ureae</name>
    <dbReference type="NCBI Taxonomy" id="44577"/>
    <lineage>
        <taxon>Bacteria</taxon>
        <taxon>Pseudomonadati</taxon>
        <taxon>Pseudomonadota</taxon>
        <taxon>Betaproteobacteria</taxon>
        <taxon>Nitrosomonadales</taxon>
        <taxon>Nitrosomonadaceae</taxon>
        <taxon>Nitrosomonas</taxon>
    </lineage>
</organism>
<protein>
    <submittedName>
        <fullName evidence="2">Uncharacterized protein</fullName>
    </submittedName>
</protein>
<dbReference type="EMBL" id="QAOL01000035">
    <property type="protein sequence ID" value="PTQ80925.1"/>
    <property type="molecule type" value="Genomic_DNA"/>
</dbReference>
<reference evidence="2 3" key="1">
    <citation type="submission" date="2018-04" db="EMBL/GenBank/DDBJ databases">
        <title>Active sludge and wastewater microbial communities from Klosterneuburg, Austria.</title>
        <authorList>
            <person name="Wagner M."/>
        </authorList>
    </citation>
    <scope>NUCLEOTIDE SEQUENCE [LARGE SCALE GENOMIC DNA]</scope>
    <source>
        <strain evidence="2 3">Nm4</strain>
    </source>
</reference>
<evidence type="ECO:0000313" key="2">
    <source>
        <dbReference type="EMBL" id="PTQ80925.1"/>
    </source>
</evidence>
<evidence type="ECO:0000313" key="3">
    <source>
        <dbReference type="Proteomes" id="UP000244110"/>
    </source>
</evidence>
<comment type="caution">
    <text evidence="2">The sequence shown here is derived from an EMBL/GenBank/DDBJ whole genome shotgun (WGS) entry which is preliminary data.</text>
</comment>
<evidence type="ECO:0000256" key="1">
    <source>
        <dbReference type="SAM" id="MobiDB-lite"/>
    </source>
</evidence>
<accession>A0A2T5IAR3</accession>
<feature type="region of interest" description="Disordered" evidence="1">
    <location>
        <begin position="1"/>
        <end position="26"/>
    </location>
</feature>
<dbReference type="Proteomes" id="UP000244110">
    <property type="component" value="Unassembled WGS sequence"/>
</dbReference>
<proteinExistence type="predicted"/>